<dbReference type="Gene3D" id="3.30.565.10">
    <property type="entry name" value="Histidine kinase-like ATPase, C-terminal domain"/>
    <property type="match status" value="1"/>
</dbReference>
<keyword evidence="12" id="KW-0175">Coiled coil</keyword>
<dbReference type="FunFam" id="3.30.565.10:FF:000006">
    <property type="entry name" value="Sensor histidine kinase WalK"/>
    <property type="match status" value="1"/>
</dbReference>
<evidence type="ECO:0000256" key="3">
    <source>
        <dbReference type="ARBA" id="ARBA00004236"/>
    </source>
</evidence>
<dbReference type="SUPFAM" id="SSF55781">
    <property type="entry name" value="GAF domain-like"/>
    <property type="match status" value="1"/>
</dbReference>
<dbReference type="InterPro" id="IPR003661">
    <property type="entry name" value="HisK_dim/P_dom"/>
</dbReference>
<dbReference type="SMART" id="SM00388">
    <property type="entry name" value="HisKA"/>
    <property type="match status" value="1"/>
</dbReference>
<dbReference type="PANTHER" id="PTHR43711">
    <property type="entry name" value="TWO-COMPONENT HISTIDINE KINASE"/>
    <property type="match status" value="1"/>
</dbReference>
<evidence type="ECO:0000256" key="14">
    <source>
        <dbReference type="SAM" id="Phobius"/>
    </source>
</evidence>
<dbReference type="PROSITE" id="PS50109">
    <property type="entry name" value="HIS_KIN"/>
    <property type="match status" value="1"/>
</dbReference>
<dbReference type="FunFam" id="1.10.287.130:FF:000001">
    <property type="entry name" value="Two-component sensor histidine kinase"/>
    <property type="match status" value="1"/>
</dbReference>
<dbReference type="Gene3D" id="3.30.450.40">
    <property type="match status" value="1"/>
</dbReference>
<dbReference type="PRINTS" id="PR00344">
    <property type="entry name" value="BCTRLSENSOR"/>
</dbReference>
<feature type="coiled-coil region" evidence="12">
    <location>
        <begin position="240"/>
        <end position="267"/>
    </location>
</feature>
<dbReference type="RefSeq" id="WP_191898132.1">
    <property type="nucleotide sequence ID" value="NZ_BMQD01000033.1"/>
</dbReference>
<keyword evidence="6" id="KW-0808">Transferase</keyword>
<dbReference type="SUPFAM" id="SSF47384">
    <property type="entry name" value="Homodimeric domain of signal transducing histidine kinase"/>
    <property type="match status" value="1"/>
</dbReference>
<dbReference type="GO" id="GO:0005509">
    <property type="term" value="F:calcium ion binding"/>
    <property type="evidence" value="ECO:0007669"/>
    <property type="project" value="UniProtKB-ARBA"/>
</dbReference>
<dbReference type="InterPro" id="IPR004358">
    <property type="entry name" value="Sig_transdc_His_kin-like_C"/>
</dbReference>
<evidence type="ECO:0000256" key="9">
    <source>
        <dbReference type="ARBA" id="ARBA00022989"/>
    </source>
</evidence>
<dbReference type="Pfam" id="PF01590">
    <property type="entry name" value="GAF"/>
    <property type="match status" value="1"/>
</dbReference>
<dbReference type="Pfam" id="PF00512">
    <property type="entry name" value="HisKA"/>
    <property type="match status" value="1"/>
</dbReference>
<dbReference type="InterPro" id="IPR036097">
    <property type="entry name" value="HisK_dim/P_sf"/>
</dbReference>
<feature type="compositionally biased region" description="Low complexity" evidence="13">
    <location>
        <begin position="694"/>
        <end position="703"/>
    </location>
</feature>
<evidence type="ECO:0000313" key="18">
    <source>
        <dbReference type="Proteomes" id="UP000627984"/>
    </source>
</evidence>
<sequence>MKWLNRSVGTALRHTFAVLVSLVLLSGIVAAVESQRHGAALDRLVEYNVPLRLNNFKLRSTMGDATRGLRNYLLFEQPKTTYLQARNSYQPFLDALVTQADQSEERRLVGDLERKVVDWFSYASQAERLRPGDPEVPEYAEGSRVRYEAILRAGDALETHLGRRTEALYEESMRERLWGLAGVVVFALAAVVLALLVAVRTYRALVPPLGAMGETLRRLTAGEHETRVPDVGGPTEIRQLGSAINLLAEESDRLRRAERERARLAEVAYETAARIRQTLDADAVVREAASLLGARLPADQVFIQLVRDGTIGPAELEWAGGRLVDQGTALLPVPSEQAERLYLQGAASSGSTLDPPSYVPETAVRALRLLGDRQYLFVPFGAGGQLLGTILLTRDNSRGPWQTEEIEAVKSVGTDLGRGLDQARLYGRERELVEELRALDAAKTDFMSTVSHELRSPLTSIAGYLEILRDEDAGDINPAQDRMLDAIERNTTRLRLLIEDLLTLSRIESGAFRTVKQRTDLCAVVEGAVTSMRPAAAKAAVELEMDCPTGSLMIDGDPNQLDRAMVNLLSNAVKFTRAGGRVEVLVTLEDGYGVVRVSDTGIGIPADEMQRLSTRFFRASNATELSIPGTGLGLSIVRSIVANHSGTFDLQSREGEGTTVTMRIQTCTAKLAAEGDGSGDGSGGAGAGAGGASGEPAEAGEGA</sequence>
<dbReference type="EMBL" id="BMQD01000033">
    <property type="protein sequence ID" value="GGK95732.1"/>
    <property type="molecule type" value="Genomic_DNA"/>
</dbReference>
<evidence type="ECO:0000256" key="1">
    <source>
        <dbReference type="ARBA" id="ARBA00000085"/>
    </source>
</evidence>
<keyword evidence="10" id="KW-0902">Two-component regulatory system</keyword>
<evidence type="ECO:0000256" key="4">
    <source>
        <dbReference type="ARBA" id="ARBA00012438"/>
    </source>
</evidence>
<gene>
    <name evidence="17" type="ORF">GCM10010126_63880</name>
</gene>
<dbReference type="EC" id="2.7.13.3" evidence="4"/>
<dbReference type="InterPro" id="IPR003594">
    <property type="entry name" value="HATPase_dom"/>
</dbReference>
<evidence type="ECO:0000259" key="15">
    <source>
        <dbReference type="PROSITE" id="PS50109"/>
    </source>
</evidence>
<dbReference type="Pfam" id="PF02518">
    <property type="entry name" value="HATPase_c"/>
    <property type="match status" value="1"/>
</dbReference>
<dbReference type="Pfam" id="PF00672">
    <property type="entry name" value="HAMP"/>
    <property type="match status" value="1"/>
</dbReference>
<dbReference type="GO" id="GO:0000155">
    <property type="term" value="F:phosphorelay sensor kinase activity"/>
    <property type="evidence" value="ECO:0007669"/>
    <property type="project" value="InterPro"/>
</dbReference>
<protein>
    <recommendedName>
        <fullName evidence="4">histidine kinase</fullName>
        <ecNumber evidence="4">2.7.13.3</ecNumber>
    </recommendedName>
</protein>
<comment type="caution">
    <text evidence="17">The sequence shown here is derived from an EMBL/GenBank/DDBJ whole genome shotgun (WGS) entry which is preliminary data.</text>
</comment>
<reference evidence="17" key="1">
    <citation type="journal article" date="2014" name="Int. J. Syst. Evol. Microbiol.">
        <title>Complete genome sequence of Corynebacterium casei LMG S-19264T (=DSM 44701T), isolated from a smear-ripened cheese.</title>
        <authorList>
            <consortium name="US DOE Joint Genome Institute (JGI-PGF)"/>
            <person name="Walter F."/>
            <person name="Albersmeier A."/>
            <person name="Kalinowski J."/>
            <person name="Ruckert C."/>
        </authorList>
    </citation>
    <scope>NUCLEOTIDE SEQUENCE</scope>
    <source>
        <strain evidence="17">JCM 3093</strain>
    </source>
</reference>
<dbReference type="PANTHER" id="PTHR43711:SF1">
    <property type="entry name" value="HISTIDINE KINASE 1"/>
    <property type="match status" value="1"/>
</dbReference>
<feature type="domain" description="Histidine kinase" evidence="15">
    <location>
        <begin position="449"/>
        <end position="668"/>
    </location>
</feature>
<dbReference type="Gene3D" id="1.10.287.130">
    <property type="match status" value="1"/>
</dbReference>
<organism evidence="17 18">
    <name type="scientific">Planomonospora parontospora</name>
    <dbReference type="NCBI Taxonomy" id="58119"/>
    <lineage>
        <taxon>Bacteria</taxon>
        <taxon>Bacillati</taxon>
        <taxon>Actinomycetota</taxon>
        <taxon>Actinomycetes</taxon>
        <taxon>Streptosporangiales</taxon>
        <taxon>Streptosporangiaceae</taxon>
        <taxon>Planomonospora</taxon>
    </lineage>
</organism>
<proteinExistence type="predicted"/>
<evidence type="ECO:0000256" key="13">
    <source>
        <dbReference type="SAM" id="MobiDB-lite"/>
    </source>
</evidence>
<dbReference type="InterPro" id="IPR005467">
    <property type="entry name" value="His_kinase_dom"/>
</dbReference>
<evidence type="ECO:0000256" key="11">
    <source>
        <dbReference type="ARBA" id="ARBA00023136"/>
    </source>
</evidence>
<dbReference type="Proteomes" id="UP000627984">
    <property type="component" value="Unassembled WGS sequence"/>
</dbReference>
<evidence type="ECO:0000256" key="6">
    <source>
        <dbReference type="ARBA" id="ARBA00022679"/>
    </source>
</evidence>
<dbReference type="InterPro" id="IPR003660">
    <property type="entry name" value="HAMP_dom"/>
</dbReference>
<keyword evidence="11 14" id="KW-0472">Membrane</keyword>
<evidence type="ECO:0000256" key="2">
    <source>
        <dbReference type="ARBA" id="ARBA00001968"/>
    </source>
</evidence>
<dbReference type="GO" id="GO:0005886">
    <property type="term" value="C:plasma membrane"/>
    <property type="evidence" value="ECO:0007669"/>
    <property type="project" value="UniProtKB-SubCell"/>
</dbReference>
<dbReference type="SMART" id="SM00387">
    <property type="entry name" value="HATPase_c"/>
    <property type="match status" value="1"/>
</dbReference>
<accession>A0AA37BN93</accession>
<name>A0AA37BN93_9ACTN</name>
<dbReference type="CDD" id="cd00082">
    <property type="entry name" value="HisKA"/>
    <property type="match status" value="1"/>
</dbReference>
<comment type="catalytic activity">
    <reaction evidence="1">
        <text>ATP + protein L-histidine = ADP + protein N-phospho-L-histidine.</text>
        <dbReference type="EC" id="2.7.13.3"/>
    </reaction>
</comment>
<dbReference type="PROSITE" id="PS50885">
    <property type="entry name" value="HAMP"/>
    <property type="match status" value="1"/>
</dbReference>
<dbReference type="InterPro" id="IPR003018">
    <property type="entry name" value="GAF"/>
</dbReference>
<evidence type="ECO:0000256" key="8">
    <source>
        <dbReference type="ARBA" id="ARBA00022777"/>
    </source>
</evidence>
<comment type="subcellular location">
    <subcellularLocation>
        <location evidence="3">Cell membrane</location>
    </subcellularLocation>
</comment>
<evidence type="ECO:0000313" key="17">
    <source>
        <dbReference type="EMBL" id="GGK95732.1"/>
    </source>
</evidence>
<evidence type="ECO:0000256" key="5">
    <source>
        <dbReference type="ARBA" id="ARBA00022553"/>
    </source>
</evidence>
<keyword evidence="8" id="KW-0418">Kinase</keyword>
<feature type="compositionally biased region" description="Gly residues" evidence="13">
    <location>
        <begin position="676"/>
        <end position="693"/>
    </location>
</feature>
<keyword evidence="9 14" id="KW-1133">Transmembrane helix</keyword>
<dbReference type="CDD" id="cd06225">
    <property type="entry name" value="HAMP"/>
    <property type="match status" value="1"/>
</dbReference>
<dbReference type="InterPro" id="IPR050736">
    <property type="entry name" value="Sensor_HK_Regulatory"/>
</dbReference>
<feature type="domain" description="HAMP" evidence="16">
    <location>
        <begin position="203"/>
        <end position="256"/>
    </location>
</feature>
<dbReference type="SUPFAM" id="SSF55874">
    <property type="entry name" value="ATPase domain of HSP90 chaperone/DNA topoisomerase II/histidine kinase"/>
    <property type="match status" value="1"/>
</dbReference>
<evidence type="ECO:0000259" key="16">
    <source>
        <dbReference type="PROSITE" id="PS50885"/>
    </source>
</evidence>
<evidence type="ECO:0000256" key="10">
    <source>
        <dbReference type="ARBA" id="ARBA00023012"/>
    </source>
</evidence>
<comment type="cofactor">
    <cofactor evidence="2">
        <name>a divalent metal cation</name>
        <dbReference type="ChEBI" id="CHEBI:60240"/>
    </cofactor>
</comment>
<dbReference type="SMART" id="SM00304">
    <property type="entry name" value="HAMP"/>
    <property type="match status" value="1"/>
</dbReference>
<dbReference type="InterPro" id="IPR029016">
    <property type="entry name" value="GAF-like_dom_sf"/>
</dbReference>
<feature type="transmembrane region" description="Helical" evidence="14">
    <location>
        <begin position="177"/>
        <end position="199"/>
    </location>
</feature>
<evidence type="ECO:0000256" key="12">
    <source>
        <dbReference type="SAM" id="Coils"/>
    </source>
</evidence>
<reference evidence="17" key="2">
    <citation type="submission" date="2022-09" db="EMBL/GenBank/DDBJ databases">
        <authorList>
            <person name="Sun Q."/>
            <person name="Ohkuma M."/>
        </authorList>
    </citation>
    <scope>NUCLEOTIDE SEQUENCE</scope>
    <source>
        <strain evidence="17">JCM 3093</strain>
    </source>
</reference>
<dbReference type="InterPro" id="IPR036890">
    <property type="entry name" value="HATPase_C_sf"/>
</dbReference>
<feature type="region of interest" description="Disordered" evidence="13">
    <location>
        <begin position="673"/>
        <end position="703"/>
    </location>
</feature>
<dbReference type="Gene3D" id="6.10.340.10">
    <property type="match status" value="1"/>
</dbReference>
<dbReference type="AlphaFoldDB" id="A0AA37BN93"/>
<keyword evidence="7 14" id="KW-0812">Transmembrane</keyword>
<evidence type="ECO:0000256" key="7">
    <source>
        <dbReference type="ARBA" id="ARBA00022692"/>
    </source>
</evidence>
<keyword evidence="5" id="KW-0597">Phosphoprotein</keyword>